<name>A0ABW4A617_9ACTN</name>
<comment type="caution">
    <text evidence="1">The sequence shown here is derived from an EMBL/GenBank/DDBJ whole genome shotgun (WGS) entry which is preliminary data.</text>
</comment>
<dbReference type="Pfam" id="PF04883">
    <property type="entry name" value="HK97-gp10_like"/>
    <property type="match status" value="1"/>
</dbReference>
<dbReference type="NCBIfam" id="TIGR01725">
    <property type="entry name" value="phge_HK97_gp10"/>
    <property type="match status" value="1"/>
</dbReference>
<proteinExistence type="predicted"/>
<dbReference type="EMBL" id="JBHTMK010000016">
    <property type="protein sequence ID" value="MFD1366204.1"/>
    <property type="molecule type" value="Genomic_DNA"/>
</dbReference>
<sequence length="114" mass="12892">MRLDPRPIRREVLAALSQMPEVTKQTRAVANAIRRDARRLAPKRKGTLRRSIAVERVFDPRTRAVHFIVGWAPQGWYGWMVETGTEDTTPKPHLVPAAIKNGAGRTKALDRDLT</sequence>
<dbReference type="Proteomes" id="UP001597183">
    <property type="component" value="Unassembled WGS sequence"/>
</dbReference>
<dbReference type="RefSeq" id="WP_317786514.1">
    <property type="nucleotide sequence ID" value="NZ_AP028461.1"/>
</dbReference>
<protein>
    <submittedName>
        <fullName evidence="1">HK97-gp10 family putative phage morphogenesis protein</fullName>
    </submittedName>
</protein>
<evidence type="ECO:0000313" key="2">
    <source>
        <dbReference type="Proteomes" id="UP001597183"/>
    </source>
</evidence>
<evidence type="ECO:0000313" key="1">
    <source>
        <dbReference type="EMBL" id="MFD1366204.1"/>
    </source>
</evidence>
<reference evidence="2" key="1">
    <citation type="journal article" date="2019" name="Int. J. Syst. Evol. Microbiol.">
        <title>The Global Catalogue of Microorganisms (GCM) 10K type strain sequencing project: providing services to taxonomists for standard genome sequencing and annotation.</title>
        <authorList>
            <consortium name="The Broad Institute Genomics Platform"/>
            <consortium name="The Broad Institute Genome Sequencing Center for Infectious Disease"/>
            <person name="Wu L."/>
            <person name="Ma J."/>
        </authorList>
    </citation>
    <scope>NUCLEOTIDE SEQUENCE [LARGE SCALE GENOMIC DNA]</scope>
    <source>
        <strain evidence="2">CCM 7526</strain>
    </source>
</reference>
<organism evidence="1 2">
    <name type="scientific">Actinoplanes sichuanensis</name>
    <dbReference type="NCBI Taxonomy" id="512349"/>
    <lineage>
        <taxon>Bacteria</taxon>
        <taxon>Bacillati</taxon>
        <taxon>Actinomycetota</taxon>
        <taxon>Actinomycetes</taxon>
        <taxon>Micromonosporales</taxon>
        <taxon>Micromonosporaceae</taxon>
        <taxon>Actinoplanes</taxon>
    </lineage>
</organism>
<accession>A0ABW4A617</accession>
<dbReference type="InterPro" id="IPR010064">
    <property type="entry name" value="HK97-gp10_tail"/>
</dbReference>
<gene>
    <name evidence="1" type="ORF">ACFQ5G_12690</name>
</gene>
<keyword evidence="2" id="KW-1185">Reference proteome</keyword>